<accession>A0ABS5L1L5</accession>
<proteinExistence type="predicted"/>
<evidence type="ECO:0000259" key="2">
    <source>
        <dbReference type="Pfam" id="PF03551"/>
    </source>
</evidence>
<evidence type="ECO:0000256" key="1">
    <source>
        <dbReference type="SAM" id="MobiDB-lite"/>
    </source>
</evidence>
<dbReference type="SUPFAM" id="SSF46785">
    <property type="entry name" value="Winged helix' DNA-binding domain"/>
    <property type="match status" value="1"/>
</dbReference>
<feature type="region of interest" description="Disordered" evidence="1">
    <location>
        <begin position="123"/>
        <end position="167"/>
    </location>
</feature>
<dbReference type="Gene3D" id="1.10.10.10">
    <property type="entry name" value="Winged helix-like DNA-binding domain superfamily/Winged helix DNA-binding domain"/>
    <property type="match status" value="1"/>
</dbReference>
<gene>
    <name evidence="3" type="ORF">KGQ19_35700</name>
</gene>
<comment type="caution">
    <text evidence="3">The sequence shown here is derived from an EMBL/GenBank/DDBJ whole genome shotgun (WGS) entry which is preliminary data.</text>
</comment>
<dbReference type="EMBL" id="JAAFYZ010000176">
    <property type="protein sequence ID" value="MBS2552215.1"/>
    <property type="molecule type" value="Genomic_DNA"/>
</dbReference>
<dbReference type="Proteomes" id="UP000730482">
    <property type="component" value="Unassembled WGS sequence"/>
</dbReference>
<reference evidence="3 4" key="1">
    <citation type="submission" date="2020-02" db="EMBL/GenBank/DDBJ databases">
        <title>Acidophilic actinobacteria isolated from forest soil.</title>
        <authorList>
            <person name="Golinska P."/>
        </authorList>
    </citation>
    <scope>NUCLEOTIDE SEQUENCE [LARGE SCALE GENOMIC DNA]</scope>
    <source>
        <strain evidence="3 4">NL8</strain>
    </source>
</reference>
<protein>
    <submittedName>
        <fullName evidence="3">Helix-turn-helix transcriptional regulator</fullName>
    </submittedName>
</protein>
<name>A0ABS5L1L5_9ACTN</name>
<dbReference type="Pfam" id="PF03551">
    <property type="entry name" value="PadR"/>
    <property type="match status" value="1"/>
</dbReference>
<feature type="compositionally biased region" description="Basic and acidic residues" evidence="1">
    <location>
        <begin position="123"/>
        <end position="137"/>
    </location>
</feature>
<evidence type="ECO:0000313" key="3">
    <source>
        <dbReference type="EMBL" id="MBS2552215.1"/>
    </source>
</evidence>
<dbReference type="InterPro" id="IPR005149">
    <property type="entry name" value="Tscrpt_reg_PadR_N"/>
</dbReference>
<feature type="domain" description="Transcription regulator PadR N-terminal" evidence="2">
    <location>
        <begin position="14"/>
        <end position="83"/>
    </location>
</feature>
<organism evidence="3 4">
    <name type="scientific">Catenulispora pinistramenti</name>
    <dbReference type="NCBI Taxonomy" id="2705254"/>
    <lineage>
        <taxon>Bacteria</taxon>
        <taxon>Bacillati</taxon>
        <taxon>Actinomycetota</taxon>
        <taxon>Actinomycetes</taxon>
        <taxon>Catenulisporales</taxon>
        <taxon>Catenulisporaceae</taxon>
        <taxon>Catenulispora</taxon>
    </lineage>
</organism>
<dbReference type="InterPro" id="IPR036390">
    <property type="entry name" value="WH_DNA-bd_sf"/>
</dbReference>
<sequence>MAPVFGHGRLRLYLLNLLAESPKHGYEIIQQLKERFQGLYAPSAGTVYPRLSRLESEGLIRHETDERGRKVYHITDAGRTELAARADDMAALESEIRESVSSLAEEIRDEVKESARHIQEELRAAAAEARTESKDRAAATGRPKQAPHDHDHAPSAHPPADRSQWGKDDWRDWKRAQNDWKEQWKDQWAAQWREHWQDEAARWQRFAQDSVDDWTGRRPRERADEEQLDELRSTFLRFRDEVRTMAREHRPDMPVTPDQLNAAREVLERAARELRDIFRS</sequence>
<dbReference type="InterPro" id="IPR036388">
    <property type="entry name" value="WH-like_DNA-bd_sf"/>
</dbReference>
<keyword evidence="4" id="KW-1185">Reference proteome</keyword>
<dbReference type="PANTHER" id="PTHR43252">
    <property type="entry name" value="TRANSCRIPTIONAL REGULATOR YQJI"/>
    <property type="match status" value="1"/>
</dbReference>
<dbReference type="RefSeq" id="WP_212017583.1">
    <property type="nucleotide sequence ID" value="NZ_JAAFYZ010000176.1"/>
</dbReference>
<dbReference type="PANTHER" id="PTHR43252:SF7">
    <property type="entry name" value="TRANSCRIPTIONAL REGULATOR YQJI"/>
    <property type="match status" value="1"/>
</dbReference>
<evidence type="ECO:0000313" key="4">
    <source>
        <dbReference type="Proteomes" id="UP000730482"/>
    </source>
</evidence>